<evidence type="ECO:0000313" key="2">
    <source>
        <dbReference type="Proteomes" id="UP000077763"/>
    </source>
</evidence>
<name>A0A177MMG5_METMH</name>
<dbReference type="AlphaFoldDB" id="A0A177MMG5"/>
<reference evidence="1 2" key="1">
    <citation type="submission" date="2016-03" db="EMBL/GenBank/DDBJ databases">
        <authorList>
            <person name="Ploux O."/>
        </authorList>
    </citation>
    <scope>NUCLEOTIDE SEQUENCE [LARGE SCALE GENOMIC DNA]</scope>
    <source>
        <strain evidence="1 2">R-45371</strain>
    </source>
</reference>
<organism evidence="1 2">
    <name type="scientific">Methylomonas methanica</name>
    <dbReference type="NCBI Taxonomy" id="421"/>
    <lineage>
        <taxon>Bacteria</taxon>
        <taxon>Pseudomonadati</taxon>
        <taxon>Pseudomonadota</taxon>
        <taxon>Gammaproteobacteria</taxon>
        <taxon>Methylococcales</taxon>
        <taxon>Methylococcaceae</taxon>
        <taxon>Methylomonas</taxon>
    </lineage>
</organism>
<gene>
    <name evidence="1" type="ORF">A1353_08230</name>
</gene>
<proteinExistence type="predicted"/>
<accession>A0A177MMG5</accession>
<protein>
    <submittedName>
        <fullName evidence="1">Uncharacterized protein</fullName>
    </submittedName>
</protein>
<dbReference type="Proteomes" id="UP000077763">
    <property type="component" value="Unassembled WGS sequence"/>
</dbReference>
<dbReference type="Gene3D" id="3.20.20.140">
    <property type="entry name" value="Metal-dependent hydrolases"/>
    <property type="match status" value="1"/>
</dbReference>
<sequence length="71" mass="7657">MDPEFGAPPIQANEPLLYPIYGVCKQLDVPVFLMSGPTTPNLEFDNPVAAGKVAWTFSGLPSSATTVFIRM</sequence>
<dbReference type="RefSeq" id="WP_026601744.1">
    <property type="nucleotide sequence ID" value="NZ_LUUH01000030.1"/>
</dbReference>
<dbReference type="EMBL" id="LUUH01000030">
    <property type="protein sequence ID" value="OAI07007.1"/>
    <property type="molecule type" value="Genomic_DNA"/>
</dbReference>
<evidence type="ECO:0000313" key="1">
    <source>
        <dbReference type="EMBL" id="OAI07007.1"/>
    </source>
</evidence>
<comment type="caution">
    <text evidence="1">The sequence shown here is derived from an EMBL/GenBank/DDBJ whole genome shotgun (WGS) entry which is preliminary data.</text>
</comment>